<evidence type="ECO:0000256" key="6">
    <source>
        <dbReference type="RuleBase" id="RU003983"/>
    </source>
</evidence>
<feature type="compositionally biased region" description="Basic and acidic residues" evidence="7">
    <location>
        <begin position="314"/>
        <end position="348"/>
    </location>
</feature>
<dbReference type="Pfam" id="PF23368">
    <property type="entry name" value="DUF7092"/>
    <property type="match status" value="1"/>
</dbReference>
<dbReference type="Proteomes" id="UP000295129">
    <property type="component" value="Unassembled WGS sequence"/>
</dbReference>
<dbReference type="CDD" id="cd07332">
    <property type="entry name" value="M48C_Oma1_like"/>
    <property type="match status" value="1"/>
</dbReference>
<dbReference type="GO" id="GO:0051603">
    <property type="term" value="P:proteolysis involved in protein catabolic process"/>
    <property type="evidence" value="ECO:0007669"/>
    <property type="project" value="TreeGrafter"/>
</dbReference>
<dbReference type="Pfam" id="PF01435">
    <property type="entry name" value="Peptidase_M48"/>
    <property type="match status" value="1"/>
</dbReference>
<name>A0A4R6E3V1_9RHOO</name>
<dbReference type="GO" id="GO:0004222">
    <property type="term" value="F:metalloendopeptidase activity"/>
    <property type="evidence" value="ECO:0007669"/>
    <property type="project" value="InterPro"/>
</dbReference>
<keyword evidence="2" id="KW-0479">Metal-binding</keyword>
<keyword evidence="8" id="KW-0472">Membrane</keyword>
<dbReference type="InterPro" id="IPR055518">
    <property type="entry name" value="DUF7092"/>
</dbReference>
<evidence type="ECO:0000313" key="11">
    <source>
        <dbReference type="EMBL" id="TDN52475.1"/>
    </source>
</evidence>
<dbReference type="Gene3D" id="3.30.2010.10">
    <property type="entry name" value="Metalloproteases ('zincins'), catalytic domain"/>
    <property type="match status" value="1"/>
</dbReference>
<keyword evidence="12" id="KW-1185">Reference proteome</keyword>
<sequence length="368" mass="39228">MSDHIKGLFFDGGSSRRVAATLGLAEGALTVRDDSGAALAGPQPLAQVEVSSRLGNMPRFLRFSGGGAFETADNDAVDALLAEVRPHHGLAHRLESRLRYALLGVVVTLLFIWGGVRFGIPALAEATAFSLSPEVSRHMGDGALALLDRGPFSPSKLADEEQARLRARFAPFIQRVDPALAITVEFRDAEDTLGPNALALPSGTIVFTDQLVQLAEDDEELIAVLAHEIGHIDRRHALRRVIQGSALGLVVMAVTGDVSSVTGAVAAVPVILTELGYSREFEREADRYAVRMLGEASIPVSRFASILSRLESSHRCGEGSESEGGKSDGDNSDEAGDKECAGLEEDSRWQGYLATHPATAERLKDLAP</sequence>
<keyword evidence="4 6" id="KW-0862">Zinc</keyword>
<evidence type="ECO:0000256" key="2">
    <source>
        <dbReference type="ARBA" id="ARBA00022723"/>
    </source>
</evidence>
<dbReference type="PANTHER" id="PTHR22726:SF1">
    <property type="entry name" value="METALLOENDOPEPTIDASE OMA1, MITOCHONDRIAL"/>
    <property type="match status" value="1"/>
</dbReference>
<dbReference type="GO" id="GO:0016020">
    <property type="term" value="C:membrane"/>
    <property type="evidence" value="ECO:0007669"/>
    <property type="project" value="TreeGrafter"/>
</dbReference>
<dbReference type="AlphaFoldDB" id="A0A4R6E3V1"/>
<dbReference type="RefSeq" id="WP_211342504.1">
    <property type="nucleotide sequence ID" value="NZ_SNVV01000006.1"/>
</dbReference>
<keyword evidence="5 6" id="KW-0482">Metalloprotease</keyword>
<proteinExistence type="inferred from homology"/>
<evidence type="ECO:0000256" key="3">
    <source>
        <dbReference type="ARBA" id="ARBA00022801"/>
    </source>
</evidence>
<keyword evidence="8" id="KW-0812">Transmembrane</keyword>
<feature type="region of interest" description="Disordered" evidence="7">
    <location>
        <begin position="314"/>
        <end position="368"/>
    </location>
</feature>
<evidence type="ECO:0000256" key="8">
    <source>
        <dbReference type="SAM" id="Phobius"/>
    </source>
</evidence>
<evidence type="ECO:0000256" key="7">
    <source>
        <dbReference type="SAM" id="MobiDB-lite"/>
    </source>
</evidence>
<dbReference type="PANTHER" id="PTHR22726">
    <property type="entry name" value="METALLOENDOPEPTIDASE OMA1"/>
    <property type="match status" value="1"/>
</dbReference>
<comment type="cofactor">
    <cofactor evidence="6">
        <name>Zn(2+)</name>
        <dbReference type="ChEBI" id="CHEBI:29105"/>
    </cofactor>
    <text evidence="6">Binds 1 zinc ion per subunit.</text>
</comment>
<evidence type="ECO:0000313" key="12">
    <source>
        <dbReference type="Proteomes" id="UP000295129"/>
    </source>
</evidence>
<evidence type="ECO:0000256" key="5">
    <source>
        <dbReference type="ARBA" id="ARBA00023049"/>
    </source>
</evidence>
<protein>
    <submittedName>
        <fullName evidence="11">Peptidase M48-like protein</fullName>
    </submittedName>
</protein>
<dbReference type="InterPro" id="IPR001915">
    <property type="entry name" value="Peptidase_M48"/>
</dbReference>
<evidence type="ECO:0000256" key="1">
    <source>
        <dbReference type="ARBA" id="ARBA00022670"/>
    </source>
</evidence>
<feature type="domain" description="Peptidase M48" evidence="9">
    <location>
        <begin position="191"/>
        <end position="366"/>
    </location>
</feature>
<organism evidence="11 12">
    <name type="scientific">Azoarcus indigens</name>
    <dbReference type="NCBI Taxonomy" id="29545"/>
    <lineage>
        <taxon>Bacteria</taxon>
        <taxon>Pseudomonadati</taxon>
        <taxon>Pseudomonadota</taxon>
        <taxon>Betaproteobacteria</taxon>
        <taxon>Rhodocyclales</taxon>
        <taxon>Zoogloeaceae</taxon>
        <taxon>Azoarcus</taxon>
    </lineage>
</organism>
<feature type="transmembrane region" description="Helical" evidence="8">
    <location>
        <begin position="100"/>
        <end position="120"/>
    </location>
</feature>
<evidence type="ECO:0000259" key="10">
    <source>
        <dbReference type="Pfam" id="PF23368"/>
    </source>
</evidence>
<dbReference type="EMBL" id="SNVV01000006">
    <property type="protein sequence ID" value="TDN52475.1"/>
    <property type="molecule type" value="Genomic_DNA"/>
</dbReference>
<evidence type="ECO:0000256" key="4">
    <source>
        <dbReference type="ARBA" id="ARBA00022833"/>
    </source>
</evidence>
<keyword evidence="8" id="KW-1133">Transmembrane helix</keyword>
<reference evidence="11 12" key="1">
    <citation type="submission" date="2019-03" db="EMBL/GenBank/DDBJ databases">
        <title>Genomic Encyclopedia of Type Strains, Phase IV (KMG-IV): sequencing the most valuable type-strain genomes for metagenomic binning, comparative biology and taxonomic classification.</title>
        <authorList>
            <person name="Goeker M."/>
        </authorList>
    </citation>
    <scope>NUCLEOTIDE SEQUENCE [LARGE SCALE GENOMIC DNA]</scope>
    <source>
        <strain evidence="11 12">DSM 12121</strain>
    </source>
</reference>
<dbReference type="InterPro" id="IPR051156">
    <property type="entry name" value="Mito/Outer_Membr_Metalloprot"/>
</dbReference>
<keyword evidence="1 6" id="KW-0645">Protease</keyword>
<comment type="similarity">
    <text evidence="6">Belongs to the peptidase M48 family.</text>
</comment>
<gene>
    <name evidence="11" type="ORF">C7389_106175</name>
</gene>
<comment type="caution">
    <text evidence="11">The sequence shown here is derived from an EMBL/GenBank/DDBJ whole genome shotgun (WGS) entry which is preliminary data.</text>
</comment>
<accession>A0A4R6E3V1</accession>
<evidence type="ECO:0000259" key="9">
    <source>
        <dbReference type="Pfam" id="PF01435"/>
    </source>
</evidence>
<dbReference type="GO" id="GO:0046872">
    <property type="term" value="F:metal ion binding"/>
    <property type="evidence" value="ECO:0007669"/>
    <property type="project" value="UniProtKB-KW"/>
</dbReference>
<feature type="compositionally biased region" description="Basic and acidic residues" evidence="7">
    <location>
        <begin position="359"/>
        <end position="368"/>
    </location>
</feature>
<feature type="domain" description="DUF7092" evidence="10">
    <location>
        <begin position="5"/>
        <end position="82"/>
    </location>
</feature>
<keyword evidence="3 6" id="KW-0378">Hydrolase</keyword>